<evidence type="ECO:0000256" key="1">
    <source>
        <dbReference type="SAM" id="MobiDB-lite"/>
    </source>
</evidence>
<accession>A0A1A9ZIB0</accession>
<evidence type="ECO:0000313" key="4">
    <source>
        <dbReference type="Proteomes" id="UP000092445"/>
    </source>
</evidence>
<dbReference type="EnsemblMetazoa" id="GPAI015483-RA">
    <property type="protein sequence ID" value="GPAI015483-PA"/>
    <property type="gene ID" value="GPAI015483"/>
</dbReference>
<protein>
    <submittedName>
        <fullName evidence="3">Uncharacterized protein</fullName>
    </submittedName>
</protein>
<feature type="transmembrane region" description="Helical" evidence="2">
    <location>
        <begin position="103"/>
        <end position="123"/>
    </location>
</feature>
<organism evidence="3 4">
    <name type="scientific">Glossina pallidipes</name>
    <name type="common">Tsetse fly</name>
    <dbReference type="NCBI Taxonomy" id="7398"/>
    <lineage>
        <taxon>Eukaryota</taxon>
        <taxon>Metazoa</taxon>
        <taxon>Ecdysozoa</taxon>
        <taxon>Arthropoda</taxon>
        <taxon>Hexapoda</taxon>
        <taxon>Insecta</taxon>
        <taxon>Pterygota</taxon>
        <taxon>Neoptera</taxon>
        <taxon>Endopterygota</taxon>
        <taxon>Diptera</taxon>
        <taxon>Brachycera</taxon>
        <taxon>Muscomorpha</taxon>
        <taxon>Hippoboscoidea</taxon>
        <taxon>Glossinidae</taxon>
        <taxon>Glossina</taxon>
    </lineage>
</organism>
<dbReference type="VEuPathDB" id="VectorBase:GPAI015483"/>
<reference evidence="3" key="2">
    <citation type="submission" date="2020-05" db="UniProtKB">
        <authorList>
            <consortium name="EnsemblMetazoa"/>
        </authorList>
    </citation>
    <scope>IDENTIFICATION</scope>
    <source>
        <strain evidence="3">IAEA</strain>
    </source>
</reference>
<feature type="compositionally biased region" description="Low complexity" evidence="1">
    <location>
        <begin position="24"/>
        <end position="41"/>
    </location>
</feature>
<keyword evidence="2" id="KW-0812">Transmembrane</keyword>
<dbReference type="AlphaFoldDB" id="A0A1A9ZIB0"/>
<keyword evidence="4" id="KW-1185">Reference proteome</keyword>
<feature type="region of interest" description="Disordered" evidence="1">
    <location>
        <begin position="1"/>
        <end position="41"/>
    </location>
</feature>
<evidence type="ECO:0000313" key="3">
    <source>
        <dbReference type="EnsemblMetazoa" id="GPAI015483-PA"/>
    </source>
</evidence>
<name>A0A1A9ZIB0_GLOPL</name>
<proteinExistence type="predicted"/>
<reference evidence="4" key="1">
    <citation type="submission" date="2014-03" db="EMBL/GenBank/DDBJ databases">
        <authorList>
            <person name="Aksoy S."/>
            <person name="Warren W."/>
            <person name="Wilson R.K."/>
        </authorList>
    </citation>
    <scope>NUCLEOTIDE SEQUENCE [LARGE SCALE GENOMIC DNA]</scope>
    <source>
        <strain evidence="4">IAEA</strain>
    </source>
</reference>
<keyword evidence="2" id="KW-1133">Transmembrane helix</keyword>
<feature type="transmembrane region" description="Helical" evidence="2">
    <location>
        <begin position="157"/>
        <end position="185"/>
    </location>
</feature>
<evidence type="ECO:0000256" key="2">
    <source>
        <dbReference type="SAM" id="Phobius"/>
    </source>
</evidence>
<dbReference type="Proteomes" id="UP000092445">
    <property type="component" value="Unassembled WGS sequence"/>
</dbReference>
<sequence length="287" mass="31445">MRGMQFPLSHVKRSPKQVRPSDLQYSGGSSAPSPQSSSPSQYHVADPAIVVWNIFPDVPNLPQSVKKSVPLQGSKTIARGLSTRAIITNSVPSKFIASGSLSIIFFGLSPLGLLPFILTLPIFTGTPDPPSSSQNNLPSFGSNTICFGLETDVLFPLLAIITNMVPVCILEAVATTFSTIIGTLSNPCSLRSATRIEWRFEIMRKAASFVYYLLVQFCSSSLLSKQSSSPSHTQDLGMHLWLLQLSDICTLSFYPFADEDLEPHLHPKRQCQCVDLNRSRPQLSTIF</sequence>
<keyword evidence="2" id="KW-0472">Membrane</keyword>